<dbReference type="Pfam" id="PF08327">
    <property type="entry name" value="AHSA1"/>
    <property type="match status" value="1"/>
</dbReference>
<proteinExistence type="inferred from homology"/>
<evidence type="ECO:0000259" key="2">
    <source>
        <dbReference type="Pfam" id="PF08327"/>
    </source>
</evidence>
<dbReference type="Proteomes" id="UP001501710">
    <property type="component" value="Unassembled WGS sequence"/>
</dbReference>
<sequence length="159" mass="17967">MSGEPAAIEVDEFLPHPPAKVWRALTDPKLLARWLMPNDFKPVVGHRFTFTTRPIPNIDFDGIIVCRVLDLDEPRLLHISWGGGTLDTTVTWRLTPEGHGTRMFIRHAGFDLDDPVHAFAFHGMGSGWRSHVLRTLHQVLTDTDAAPTLVTEAFRPTRR</sequence>
<dbReference type="InterPro" id="IPR013538">
    <property type="entry name" value="ASHA1/2-like_C"/>
</dbReference>
<dbReference type="CDD" id="cd07814">
    <property type="entry name" value="SRPBCC_CalC_Aha1-like"/>
    <property type="match status" value="1"/>
</dbReference>
<evidence type="ECO:0000313" key="3">
    <source>
        <dbReference type="EMBL" id="GAA4236375.1"/>
    </source>
</evidence>
<name>A0ABP8CA97_9ACTN</name>
<comment type="similarity">
    <text evidence="1">Belongs to the AHA1 family.</text>
</comment>
<dbReference type="InterPro" id="IPR023393">
    <property type="entry name" value="START-like_dom_sf"/>
</dbReference>
<reference evidence="4" key="1">
    <citation type="journal article" date="2019" name="Int. J. Syst. Evol. Microbiol.">
        <title>The Global Catalogue of Microorganisms (GCM) 10K type strain sequencing project: providing services to taxonomists for standard genome sequencing and annotation.</title>
        <authorList>
            <consortium name="The Broad Institute Genomics Platform"/>
            <consortium name="The Broad Institute Genome Sequencing Center for Infectious Disease"/>
            <person name="Wu L."/>
            <person name="Ma J."/>
        </authorList>
    </citation>
    <scope>NUCLEOTIDE SEQUENCE [LARGE SCALE GENOMIC DNA]</scope>
    <source>
        <strain evidence="4">JCM 17440</strain>
    </source>
</reference>
<dbReference type="SUPFAM" id="SSF55961">
    <property type="entry name" value="Bet v1-like"/>
    <property type="match status" value="1"/>
</dbReference>
<protein>
    <submittedName>
        <fullName evidence="3">SRPBCC domain-containing protein</fullName>
    </submittedName>
</protein>
<keyword evidence="4" id="KW-1185">Reference proteome</keyword>
<evidence type="ECO:0000256" key="1">
    <source>
        <dbReference type="ARBA" id="ARBA00006817"/>
    </source>
</evidence>
<feature type="domain" description="Activator of Hsp90 ATPase homologue 1/2-like C-terminal" evidence="2">
    <location>
        <begin position="16"/>
        <end position="140"/>
    </location>
</feature>
<comment type="caution">
    <text evidence="3">The sequence shown here is derived from an EMBL/GenBank/DDBJ whole genome shotgun (WGS) entry which is preliminary data.</text>
</comment>
<evidence type="ECO:0000313" key="4">
    <source>
        <dbReference type="Proteomes" id="UP001501710"/>
    </source>
</evidence>
<accession>A0ABP8CA97</accession>
<dbReference type="Gene3D" id="3.30.530.20">
    <property type="match status" value="1"/>
</dbReference>
<organism evidence="3 4">
    <name type="scientific">Actinomadura meridiana</name>
    <dbReference type="NCBI Taxonomy" id="559626"/>
    <lineage>
        <taxon>Bacteria</taxon>
        <taxon>Bacillati</taxon>
        <taxon>Actinomycetota</taxon>
        <taxon>Actinomycetes</taxon>
        <taxon>Streptosporangiales</taxon>
        <taxon>Thermomonosporaceae</taxon>
        <taxon>Actinomadura</taxon>
    </lineage>
</organism>
<dbReference type="EMBL" id="BAABAS010000015">
    <property type="protein sequence ID" value="GAA4236375.1"/>
    <property type="molecule type" value="Genomic_DNA"/>
</dbReference>
<gene>
    <name evidence="3" type="ORF">GCM10022254_45840</name>
</gene>
<dbReference type="RefSeq" id="WP_344899889.1">
    <property type="nucleotide sequence ID" value="NZ_BAABAS010000015.1"/>
</dbReference>